<dbReference type="EMBL" id="ML996092">
    <property type="protein sequence ID" value="KAF2148937.1"/>
    <property type="molecule type" value="Genomic_DNA"/>
</dbReference>
<keyword evidence="2" id="KW-1185">Reference proteome</keyword>
<proteinExistence type="predicted"/>
<name>A0A9P4IW57_9PEZI</name>
<comment type="caution">
    <text evidence="1">The sequence shown here is derived from an EMBL/GenBank/DDBJ whole genome shotgun (WGS) entry which is preliminary data.</text>
</comment>
<evidence type="ECO:0000313" key="2">
    <source>
        <dbReference type="Proteomes" id="UP000799439"/>
    </source>
</evidence>
<evidence type="ECO:0000313" key="1">
    <source>
        <dbReference type="EMBL" id="KAF2148937.1"/>
    </source>
</evidence>
<dbReference type="Proteomes" id="UP000799439">
    <property type="component" value="Unassembled WGS sequence"/>
</dbReference>
<sequence>MYSKVYGRTNNSLNRRMYGTMQLSTFYCKKSYMWVVLGKGGSQIDLLIILQVPAFTGGDSIPHADFLFISCYGSNMIHSSCGYTVPQRNFGTHIDQAMIKGISPVDILKLIPDSFALPTTRNLSPYPGYPVAFLVHRVSRHRSISYDAGITRSCTANSGSHSARTSNW</sequence>
<protein>
    <submittedName>
        <fullName evidence="1">Uncharacterized protein</fullName>
    </submittedName>
</protein>
<accession>A0A9P4IW57</accession>
<gene>
    <name evidence="1" type="ORF">K461DRAFT_55318</name>
</gene>
<organism evidence="1 2">
    <name type="scientific">Myriangium duriaei CBS 260.36</name>
    <dbReference type="NCBI Taxonomy" id="1168546"/>
    <lineage>
        <taxon>Eukaryota</taxon>
        <taxon>Fungi</taxon>
        <taxon>Dikarya</taxon>
        <taxon>Ascomycota</taxon>
        <taxon>Pezizomycotina</taxon>
        <taxon>Dothideomycetes</taxon>
        <taxon>Dothideomycetidae</taxon>
        <taxon>Myriangiales</taxon>
        <taxon>Myriangiaceae</taxon>
        <taxon>Myriangium</taxon>
    </lineage>
</organism>
<dbReference type="AlphaFoldDB" id="A0A9P4IW57"/>
<reference evidence="1" key="1">
    <citation type="journal article" date="2020" name="Stud. Mycol.">
        <title>101 Dothideomycetes genomes: a test case for predicting lifestyles and emergence of pathogens.</title>
        <authorList>
            <person name="Haridas S."/>
            <person name="Albert R."/>
            <person name="Binder M."/>
            <person name="Bloem J."/>
            <person name="Labutti K."/>
            <person name="Salamov A."/>
            <person name="Andreopoulos B."/>
            <person name="Baker S."/>
            <person name="Barry K."/>
            <person name="Bills G."/>
            <person name="Bluhm B."/>
            <person name="Cannon C."/>
            <person name="Castanera R."/>
            <person name="Culley D."/>
            <person name="Daum C."/>
            <person name="Ezra D."/>
            <person name="Gonzalez J."/>
            <person name="Henrissat B."/>
            <person name="Kuo A."/>
            <person name="Liang C."/>
            <person name="Lipzen A."/>
            <person name="Lutzoni F."/>
            <person name="Magnuson J."/>
            <person name="Mondo S."/>
            <person name="Nolan M."/>
            <person name="Ohm R."/>
            <person name="Pangilinan J."/>
            <person name="Park H.-J."/>
            <person name="Ramirez L."/>
            <person name="Alfaro M."/>
            <person name="Sun H."/>
            <person name="Tritt A."/>
            <person name="Yoshinaga Y."/>
            <person name="Zwiers L.-H."/>
            <person name="Turgeon B."/>
            <person name="Goodwin S."/>
            <person name="Spatafora J."/>
            <person name="Crous P."/>
            <person name="Grigoriev I."/>
        </authorList>
    </citation>
    <scope>NUCLEOTIDE SEQUENCE</scope>
    <source>
        <strain evidence="1">CBS 260.36</strain>
    </source>
</reference>